<dbReference type="InterPro" id="IPR045459">
    <property type="entry name" value="DUF5908"/>
</dbReference>
<gene>
    <name evidence="1" type="ORF">IMCC3317_26000</name>
</gene>
<keyword evidence="2" id="KW-1185">Reference proteome</keyword>
<dbReference type="EMBL" id="CP019288">
    <property type="protein sequence ID" value="QHI37222.1"/>
    <property type="molecule type" value="Genomic_DNA"/>
</dbReference>
<accession>A0A7L4ZKT8</accession>
<evidence type="ECO:0000313" key="2">
    <source>
        <dbReference type="Proteomes" id="UP000464657"/>
    </source>
</evidence>
<protein>
    <submittedName>
        <fullName evidence="1">Uncharacterized protein</fullName>
    </submittedName>
</protein>
<dbReference type="Pfam" id="PF19265">
    <property type="entry name" value="DUF5908"/>
    <property type="match status" value="1"/>
</dbReference>
<name>A0A7L4ZKT8_9FLAO</name>
<dbReference type="RefSeq" id="WP_160129863.1">
    <property type="nucleotide sequence ID" value="NZ_CP019288.1"/>
</dbReference>
<dbReference type="AlphaFoldDB" id="A0A7L4ZKT8"/>
<dbReference type="KEGG" id="kan:IMCC3317_26000"/>
<organism evidence="1 2">
    <name type="scientific">Kordia antarctica</name>
    <dbReference type="NCBI Taxonomy" id="1218801"/>
    <lineage>
        <taxon>Bacteria</taxon>
        <taxon>Pseudomonadati</taxon>
        <taxon>Bacteroidota</taxon>
        <taxon>Flavobacteriia</taxon>
        <taxon>Flavobacteriales</taxon>
        <taxon>Flavobacteriaceae</taxon>
        <taxon>Kordia</taxon>
    </lineage>
</organism>
<dbReference type="OrthoDB" id="680098at2"/>
<reference evidence="1 2" key="1">
    <citation type="journal article" date="2013" name="Int. J. Syst. Evol. Microbiol.">
        <title>Kordia antarctica sp. nov., isolated from Antarctic seawater.</title>
        <authorList>
            <person name="Baek K."/>
            <person name="Choi A."/>
            <person name="Kang I."/>
            <person name="Lee K."/>
            <person name="Cho J.C."/>
        </authorList>
    </citation>
    <scope>NUCLEOTIDE SEQUENCE [LARGE SCALE GENOMIC DNA]</scope>
    <source>
        <strain evidence="1 2">IMCC3317</strain>
    </source>
</reference>
<sequence>MPIEIRELVIKTEIKTVHENGNSKRTAYDTSKLKNEVLEACQRMISEAQKREKYNR</sequence>
<proteinExistence type="predicted"/>
<evidence type="ECO:0000313" key="1">
    <source>
        <dbReference type="EMBL" id="QHI37222.1"/>
    </source>
</evidence>
<dbReference type="Proteomes" id="UP000464657">
    <property type="component" value="Chromosome"/>
</dbReference>